<dbReference type="GO" id="GO:0004746">
    <property type="term" value="F:riboflavin synthase activity"/>
    <property type="evidence" value="ECO:0007669"/>
    <property type="project" value="UniProtKB-UniRule"/>
</dbReference>
<feature type="domain" description="Lumazine-binding" evidence="11">
    <location>
        <begin position="96"/>
        <end position="192"/>
    </location>
</feature>
<gene>
    <name evidence="12" type="ORF">KFV11_08155</name>
</gene>
<keyword evidence="8" id="KW-0677">Repeat</keyword>
<keyword evidence="6" id="KW-0686">Riboflavin biosynthesis</keyword>
<evidence type="ECO:0000313" key="12">
    <source>
        <dbReference type="EMBL" id="UTH13233.1"/>
    </source>
</evidence>
<dbReference type="Proteomes" id="UP001057381">
    <property type="component" value="Chromosome"/>
</dbReference>
<comment type="pathway">
    <text evidence="3">Cofactor biosynthesis; riboflavin biosynthesis; riboflavin from 2-hydroxy-3-oxobutyl phosphate and 5-amino-6-(D-ribitylamino)uracil: step 2/2.</text>
</comment>
<evidence type="ECO:0000256" key="3">
    <source>
        <dbReference type="ARBA" id="ARBA00004887"/>
    </source>
</evidence>
<proteinExistence type="predicted"/>
<evidence type="ECO:0000256" key="8">
    <source>
        <dbReference type="ARBA" id="ARBA00022737"/>
    </source>
</evidence>
<evidence type="ECO:0000256" key="10">
    <source>
        <dbReference type="PROSITE-ProRule" id="PRU00524"/>
    </source>
</evidence>
<dbReference type="KEGG" id="mequ:KFV11_08155"/>
<evidence type="ECO:0000256" key="7">
    <source>
        <dbReference type="ARBA" id="ARBA00022679"/>
    </source>
</evidence>
<dbReference type="InterPro" id="IPR017938">
    <property type="entry name" value="Riboflavin_synthase-like_b-brl"/>
</dbReference>
<evidence type="ECO:0000256" key="4">
    <source>
        <dbReference type="ARBA" id="ARBA00012827"/>
    </source>
</evidence>
<dbReference type="GO" id="GO:0009231">
    <property type="term" value="P:riboflavin biosynthetic process"/>
    <property type="evidence" value="ECO:0007669"/>
    <property type="project" value="UniProtKB-KW"/>
</dbReference>
<protein>
    <recommendedName>
        <fullName evidence="5 9">Riboflavin synthase</fullName>
        <ecNumber evidence="4 9">2.5.1.9</ecNumber>
    </recommendedName>
</protein>
<dbReference type="EC" id="2.5.1.9" evidence="4 9"/>
<feature type="repeat" description="Lumazine-binding" evidence="10">
    <location>
        <begin position="1"/>
        <end position="95"/>
    </location>
</feature>
<evidence type="ECO:0000256" key="6">
    <source>
        <dbReference type="ARBA" id="ARBA00022619"/>
    </source>
</evidence>
<dbReference type="NCBIfam" id="TIGR00187">
    <property type="entry name" value="ribE"/>
    <property type="match status" value="1"/>
</dbReference>
<evidence type="ECO:0000256" key="9">
    <source>
        <dbReference type="NCBIfam" id="TIGR00187"/>
    </source>
</evidence>
<evidence type="ECO:0000256" key="1">
    <source>
        <dbReference type="ARBA" id="ARBA00000968"/>
    </source>
</evidence>
<dbReference type="AlphaFoldDB" id="A0A9Q9BKF2"/>
<dbReference type="InterPro" id="IPR026017">
    <property type="entry name" value="Lumazine-bd_dom"/>
</dbReference>
<dbReference type="EMBL" id="CP073809">
    <property type="protein sequence ID" value="UTH13233.1"/>
    <property type="molecule type" value="Genomic_DNA"/>
</dbReference>
<name>A0A9Q9BKF2_9STAP</name>
<dbReference type="PANTHER" id="PTHR21098">
    <property type="entry name" value="RIBOFLAVIN SYNTHASE ALPHA CHAIN"/>
    <property type="match status" value="1"/>
</dbReference>
<dbReference type="PANTHER" id="PTHR21098:SF12">
    <property type="entry name" value="RIBOFLAVIN SYNTHASE"/>
    <property type="match status" value="1"/>
</dbReference>
<dbReference type="RefSeq" id="WP_254249662.1">
    <property type="nucleotide sequence ID" value="NZ_CP073809.1"/>
</dbReference>
<sequence>MFTGIIEATGTIRRITGGRSLKMTIECPAILGDVKLGDSIAVDGTCLTVTHFTAETFDVDIITGTSDRTKFSAVQAGFTVNLERALMPSSRMGGHFVTGHIDKVAKVMRTFRQDNATVCHISLAPDDQPYIIDKGSIAVDGTSLTVFKLAPNYFEVQLIPETQRQTKLMQLKPGDAVHLEFDMLGKYVLKQKERV</sequence>
<feature type="repeat" description="Lumazine-binding" evidence="10">
    <location>
        <begin position="96"/>
        <end position="192"/>
    </location>
</feature>
<organism evidence="12 13">
    <name type="scientific">Macrococcus equipercicus</name>
    <dbReference type="NCBI Taxonomy" id="69967"/>
    <lineage>
        <taxon>Bacteria</taxon>
        <taxon>Bacillati</taxon>
        <taxon>Bacillota</taxon>
        <taxon>Bacilli</taxon>
        <taxon>Bacillales</taxon>
        <taxon>Staphylococcaceae</taxon>
        <taxon>Macrococcus</taxon>
    </lineage>
</organism>
<feature type="domain" description="Lumazine-binding" evidence="11">
    <location>
        <begin position="1"/>
        <end position="95"/>
    </location>
</feature>
<evidence type="ECO:0000313" key="13">
    <source>
        <dbReference type="Proteomes" id="UP001057381"/>
    </source>
</evidence>
<dbReference type="CDD" id="cd00402">
    <property type="entry name" value="Riboflavin_synthase_like"/>
    <property type="match status" value="1"/>
</dbReference>
<dbReference type="InterPro" id="IPR023366">
    <property type="entry name" value="ATP_synth_asu-like_sf"/>
</dbReference>
<comment type="function">
    <text evidence="2">Catalyzes the dismutation of two molecules of 6,7-dimethyl-8-ribityllumazine, resulting in the formation of riboflavin and 5-amino-6-(D-ribitylamino)uracil.</text>
</comment>
<comment type="catalytic activity">
    <reaction evidence="1">
        <text>2 6,7-dimethyl-8-(1-D-ribityl)lumazine + H(+) = 5-amino-6-(D-ribitylamino)uracil + riboflavin</text>
        <dbReference type="Rhea" id="RHEA:20772"/>
        <dbReference type="ChEBI" id="CHEBI:15378"/>
        <dbReference type="ChEBI" id="CHEBI:15934"/>
        <dbReference type="ChEBI" id="CHEBI:57986"/>
        <dbReference type="ChEBI" id="CHEBI:58201"/>
        <dbReference type="EC" id="2.5.1.9"/>
    </reaction>
</comment>
<dbReference type="InterPro" id="IPR001783">
    <property type="entry name" value="Lumazine-bd"/>
</dbReference>
<evidence type="ECO:0000256" key="2">
    <source>
        <dbReference type="ARBA" id="ARBA00002803"/>
    </source>
</evidence>
<evidence type="ECO:0000256" key="5">
    <source>
        <dbReference type="ARBA" id="ARBA00013950"/>
    </source>
</evidence>
<dbReference type="NCBIfam" id="NF006767">
    <property type="entry name" value="PRK09289.1"/>
    <property type="match status" value="1"/>
</dbReference>
<accession>A0A9Q9BKF2</accession>
<evidence type="ECO:0000259" key="11">
    <source>
        <dbReference type="PROSITE" id="PS51177"/>
    </source>
</evidence>
<reference evidence="12" key="1">
    <citation type="submission" date="2021-04" db="EMBL/GenBank/DDBJ databases">
        <title>Complete Genome Sequences of Macrococcus spp. from dog and cattle.</title>
        <authorList>
            <person name="Schwendener S."/>
            <person name="Perreten V."/>
        </authorList>
    </citation>
    <scope>NUCLEOTIDE SEQUENCE</scope>
    <source>
        <strain evidence="12">Epi0143-OL</strain>
    </source>
</reference>
<dbReference type="Pfam" id="PF00677">
    <property type="entry name" value="Lum_binding"/>
    <property type="match status" value="2"/>
</dbReference>
<dbReference type="SUPFAM" id="SSF63380">
    <property type="entry name" value="Riboflavin synthase domain-like"/>
    <property type="match status" value="2"/>
</dbReference>
<dbReference type="PIRSF" id="PIRSF000498">
    <property type="entry name" value="Riboflavin_syn_A"/>
    <property type="match status" value="1"/>
</dbReference>
<dbReference type="PROSITE" id="PS51177">
    <property type="entry name" value="LUMAZINE_BIND"/>
    <property type="match status" value="2"/>
</dbReference>
<keyword evidence="7 12" id="KW-0808">Transferase</keyword>
<dbReference type="Gene3D" id="2.40.30.20">
    <property type="match status" value="2"/>
</dbReference>